<dbReference type="PANTHER" id="PTHR42923:SF3">
    <property type="entry name" value="PROTOPORPHYRINOGEN OXIDASE"/>
    <property type="match status" value="1"/>
</dbReference>
<evidence type="ECO:0000313" key="13">
    <source>
        <dbReference type="EMBL" id="OMH81334.1"/>
    </source>
</evidence>
<evidence type="ECO:0000256" key="3">
    <source>
        <dbReference type="ARBA" id="ARBA00010551"/>
    </source>
</evidence>
<comment type="caution">
    <text evidence="13">The sequence shown here is derived from an EMBL/GenBank/DDBJ whole genome shotgun (WGS) entry which is preliminary data.</text>
</comment>
<dbReference type="InterPro" id="IPR036188">
    <property type="entry name" value="FAD/NAD-bd_sf"/>
</dbReference>
<dbReference type="Pfam" id="PF01593">
    <property type="entry name" value="Amino_oxidase"/>
    <property type="match status" value="1"/>
</dbReference>
<evidence type="ECO:0000256" key="5">
    <source>
        <dbReference type="ARBA" id="ARBA00022630"/>
    </source>
</evidence>
<dbReference type="AlphaFoldDB" id="A0A1R1PK54"/>
<keyword evidence="7 11" id="KW-0560">Oxidoreductase</keyword>
<dbReference type="Gene3D" id="3.50.50.60">
    <property type="entry name" value="FAD/NAD(P)-binding domain"/>
    <property type="match status" value="1"/>
</dbReference>
<sequence>MSIQGIKPVYTVLGGGISGLSSAWNLAKRLGSSEGDKKPAIYLVEATNRLGGWIRSEKKELGCGSTILTEKGPRTLRVSNTMESRSVFELIEELNLYDEVIFCPKSAPASKNRFIYYNNKICSLPASPSHLFTRFSAPVRPIFSSIVKDLFTPRNTNTKVTDESISEFLGRRLDTRLDDRLISAVLAGIYAGNSSELSAKIILNNLWRSEQISGKILTGLNKAKQEMEAKISKNKYVKDCIEEDKEEWNARVKRNPEFWGKIEKSSIISFRNGIQTLTDSIKSNLQTHKNVEFITDDPCTKISRPKDNTIDITLKSGRTLESGITINTIPVNVSGKLFEDEKLPSIFNTKYSSVVVVNIAYKGINPIPYRGFGFLVPRDAWESTDVIGVVFDSQCLPEQDRGSDISRFTVMMGGPMFDQKFKTPADLSEDLLAEKALTAMKNILNIHEQPLDMSVSVARNCIPLYNVGYHDELVELNSWLETWDEKLLFSGAAYGSPSVNSCVLRSKLLVNKIATRALYQHGDSALGNKMTGIDDVVDFY</sequence>
<comment type="function">
    <text evidence="1 11">Catalyzes the 6-electron oxidation of protoporphyrinogen-IX to form protoporphyrin-IX.</text>
</comment>
<protein>
    <recommendedName>
        <fullName evidence="4 11">Protoporphyrinogen oxidase</fullName>
        <ecNumber evidence="4 11">1.3.3.4</ecNumber>
    </recommendedName>
</protein>
<evidence type="ECO:0000256" key="7">
    <source>
        <dbReference type="ARBA" id="ARBA00023002"/>
    </source>
</evidence>
<evidence type="ECO:0000256" key="1">
    <source>
        <dbReference type="ARBA" id="ARBA00002600"/>
    </source>
</evidence>
<reference evidence="14" key="1">
    <citation type="submission" date="2017-01" db="EMBL/GenBank/DDBJ databases">
        <authorList>
            <person name="Wang Y."/>
            <person name="White M."/>
            <person name="Kvist S."/>
            <person name="Moncalvo J.-M."/>
        </authorList>
    </citation>
    <scope>NUCLEOTIDE SEQUENCE [LARGE SCALE GENOMIC DNA]</scope>
    <source>
        <strain evidence="14">COL-18-3</strain>
    </source>
</reference>
<dbReference type="InterPro" id="IPR002937">
    <property type="entry name" value="Amino_oxidase"/>
</dbReference>
<dbReference type="EMBL" id="LSSK01000924">
    <property type="protein sequence ID" value="OMH81334.1"/>
    <property type="molecule type" value="Genomic_DNA"/>
</dbReference>
<comment type="pathway">
    <text evidence="2 11">Porphyrin-containing compound metabolism; protoporphyrin-IX biosynthesis; protoporphyrin-IX from protoporphyrinogen-IX: step 1/1.</text>
</comment>
<accession>A0A1R1PK54</accession>
<comment type="subcellular location">
    <subcellularLocation>
        <location evidence="11">Mitochondrion inner membrane</location>
    </subcellularLocation>
</comment>
<keyword evidence="9 11" id="KW-0627">Porphyrin biosynthesis</keyword>
<name>A0A1R1PK54_ZANCU</name>
<dbReference type="GO" id="GO:0006782">
    <property type="term" value="P:protoporphyrinogen IX biosynthetic process"/>
    <property type="evidence" value="ECO:0007669"/>
    <property type="project" value="UniProtKB-UniRule"/>
</dbReference>
<keyword evidence="8 11" id="KW-0350">Heme biosynthesis</keyword>
<dbReference type="InterPro" id="IPR050464">
    <property type="entry name" value="Zeta_carotene_desat/Oxidored"/>
</dbReference>
<dbReference type="Proteomes" id="UP000188320">
    <property type="component" value="Unassembled WGS sequence"/>
</dbReference>
<dbReference type="GO" id="GO:0004729">
    <property type="term" value="F:oxygen-dependent protoporphyrinogen oxidase activity"/>
    <property type="evidence" value="ECO:0007669"/>
    <property type="project" value="UniProtKB-UniRule"/>
</dbReference>
<evidence type="ECO:0000256" key="2">
    <source>
        <dbReference type="ARBA" id="ARBA00005073"/>
    </source>
</evidence>
<dbReference type="NCBIfam" id="TIGR00562">
    <property type="entry name" value="proto_IX_ox"/>
    <property type="match status" value="1"/>
</dbReference>
<organism evidence="13 14">
    <name type="scientific">Zancudomyces culisetae</name>
    <name type="common">Gut fungus</name>
    <name type="synonym">Smittium culisetae</name>
    <dbReference type="NCBI Taxonomy" id="1213189"/>
    <lineage>
        <taxon>Eukaryota</taxon>
        <taxon>Fungi</taxon>
        <taxon>Fungi incertae sedis</taxon>
        <taxon>Zoopagomycota</taxon>
        <taxon>Kickxellomycotina</taxon>
        <taxon>Harpellomycetes</taxon>
        <taxon>Harpellales</taxon>
        <taxon>Legeriomycetaceae</taxon>
        <taxon>Zancudomyces</taxon>
    </lineage>
</organism>
<dbReference type="EC" id="1.3.3.4" evidence="4 11"/>
<evidence type="ECO:0000259" key="12">
    <source>
        <dbReference type="Pfam" id="PF01593"/>
    </source>
</evidence>
<dbReference type="InterPro" id="IPR004572">
    <property type="entry name" value="Protoporphyrinogen_oxidase"/>
</dbReference>
<evidence type="ECO:0000256" key="9">
    <source>
        <dbReference type="ARBA" id="ARBA00023244"/>
    </source>
</evidence>
<evidence type="ECO:0000256" key="8">
    <source>
        <dbReference type="ARBA" id="ARBA00023133"/>
    </source>
</evidence>
<gene>
    <name evidence="13" type="ORF">AX774_g5210</name>
</gene>
<comment type="similarity">
    <text evidence="3 11">Belongs to the protoporphyrinogen/coproporphyrinogen oxidase family. Protoporphyrinogen oxidase subfamily.</text>
</comment>
<dbReference type="PANTHER" id="PTHR42923">
    <property type="entry name" value="PROTOPORPHYRINOGEN OXIDASE"/>
    <property type="match status" value="1"/>
</dbReference>
<keyword evidence="6 11" id="KW-0274">FAD</keyword>
<evidence type="ECO:0000256" key="10">
    <source>
        <dbReference type="ARBA" id="ARBA00047554"/>
    </source>
</evidence>
<dbReference type="OrthoDB" id="438553at2759"/>
<dbReference type="SUPFAM" id="SSF54373">
    <property type="entry name" value="FAD-linked reductases, C-terminal domain"/>
    <property type="match status" value="1"/>
</dbReference>
<evidence type="ECO:0000313" key="14">
    <source>
        <dbReference type="Proteomes" id="UP000188320"/>
    </source>
</evidence>
<dbReference type="UniPathway" id="UPA00251">
    <property type="reaction ID" value="UER00324"/>
</dbReference>
<dbReference type="GO" id="GO:0005743">
    <property type="term" value="C:mitochondrial inner membrane"/>
    <property type="evidence" value="ECO:0007669"/>
    <property type="project" value="UniProtKB-SubCell"/>
</dbReference>
<evidence type="ECO:0000256" key="4">
    <source>
        <dbReference type="ARBA" id="ARBA00012867"/>
    </source>
</evidence>
<keyword evidence="14" id="KW-1185">Reference proteome</keyword>
<comment type="catalytic activity">
    <reaction evidence="10 11">
        <text>protoporphyrinogen IX + 3 O2 = protoporphyrin IX + 3 H2O2</text>
        <dbReference type="Rhea" id="RHEA:25576"/>
        <dbReference type="ChEBI" id="CHEBI:15379"/>
        <dbReference type="ChEBI" id="CHEBI:16240"/>
        <dbReference type="ChEBI" id="CHEBI:57306"/>
        <dbReference type="ChEBI" id="CHEBI:57307"/>
        <dbReference type="EC" id="1.3.3.4"/>
    </reaction>
</comment>
<evidence type="ECO:0000256" key="6">
    <source>
        <dbReference type="ARBA" id="ARBA00022827"/>
    </source>
</evidence>
<evidence type="ECO:0000256" key="11">
    <source>
        <dbReference type="RuleBase" id="RU367069"/>
    </source>
</evidence>
<feature type="domain" description="Amine oxidase" evidence="12">
    <location>
        <begin position="17"/>
        <end position="493"/>
    </location>
</feature>
<keyword evidence="5 11" id="KW-0285">Flavoprotein</keyword>
<comment type="cofactor">
    <cofactor evidence="11">
        <name>FAD</name>
        <dbReference type="ChEBI" id="CHEBI:57692"/>
    </cofactor>
    <text evidence="11">Binds 1 FAD per subunit.</text>
</comment>
<dbReference type="SUPFAM" id="SSF51905">
    <property type="entry name" value="FAD/NAD(P)-binding domain"/>
    <property type="match status" value="1"/>
</dbReference>
<proteinExistence type="inferred from homology"/>